<name>A0ACC0NYN3_RHOML</name>
<evidence type="ECO:0000313" key="2">
    <source>
        <dbReference type="Proteomes" id="UP001062846"/>
    </source>
</evidence>
<proteinExistence type="predicted"/>
<accession>A0ACC0NYN3</accession>
<comment type="caution">
    <text evidence="1">The sequence shown here is derived from an EMBL/GenBank/DDBJ whole genome shotgun (WGS) entry which is preliminary data.</text>
</comment>
<evidence type="ECO:0000313" key="1">
    <source>
        <dbReference type="EMBL" id="KAI8558440.1"/>
    </source>
</evidence>
<reference evidence="1" key="1">
    <citation type="submission" date="2022-02" db="EMBL/GenBank/DDBJ databases">
        <title>Plant Genome Project.</title>
        <authorList>
            <person name="Zhang R.-G."/>
        </authorList>
    </citation>
    <scope>NUCLEOTIDE SEQUENCE</scope>
    <source>
        <strain evidence="1">AT1</strain>
    </source>
</reference>
<dbReference type="Proteomes" id="UP001062846">
    <property type="component" value="Chromosome 4"/>
</dbReference>
<organism evidence="1 2">
    <name type="scientific">Rhododendron molle</name>
    <name type="common">Chinese azalea</name>
    <name type="synonym">Azalea mollis</name>
    <dbReference type="NCBI Taxonomy" id="49168"/>
    <lineage>
        <taxon>Eukaryota</taxon>
        <taxon>Viridiplantae</taxon>
        <taxon>Streptophyta</taxon>
        <taxon>Embryophyta</taxon>
        <taxon>Tracheophyta</taxon>
        <taxon>Spermatophyta</taxon>
        <taxon>Magnoliopsida</taxon>
        <taxon>eudicotyledons</taxon>
        <taxon>Gunneridae</taxon>
        <taxon>Pentapetalae</taxon>
        <taxon>asterids</taxon>
        <taxon>Ericales</taxon>
        <taxon>Ericaceae</taxon>
        <taxon>Ericoideae</taxon>
        <taxon>Rhodoreae</taxon>
        <taxon>Rhododendron</taxon>
    </lineage>
</organism>
<dbReference type="EMBL" id="CM046391">
    <property type="protein sequence ID" value="KAI8558440.1"/>
    <property type="molecule type" value="Genomic_DNA"/>
</dbReference>
<protein>
    <submittedName>
        <fullName evidence="1">Uncharacterized protein</fullName>
    </submittedName>
</protein>
<sequence>MKFEHIIDGGAVVVVARGPGVVAEVGKAMVAVSGGGDGGWVFRPSLPLTLSLVWKLRSLLLLFFSRLLLLAQPTLAKNITANIANKTYTGFLGAKPGCQQKCGNLSVPYPFGIGADCSFGPPFEISCSNTSEPSLGGLKVLSISPTQVRLQNFVASRCYDQAGNVSTSSAWAQLPADWPFTFSDEVNKFTVVSCDDYGQTLGYSQDGGILYTACGSVCSISNSTDMTGVNCPGIGCCQTDIPKGLKSFNVSLLSFDNHSQVLSKDKCSYAFVGEQDNFLYLSDLSNSNFKNRVPIVLDYAIGNKSCVEAQTSTEYLCQLNTSCSNNIDGGSEGYRCSCKDGYKGNPYLNPGCIDIDECKDPNLNDCDGNATCTNTPGSFYCSCNHRYVGDGRGCTPQASQILVIKLSLGLSFGFVSLLIGVIWIYSCINRRKLIKLREQYFQQNGGLLMKQKISSIDGTSAELSKIFTTEELKKATNNYAEDRILGRGGYGVVYRGILPDQRIVAIKKSKVMDANQVEQFINELLIVTQVNHRNVVKLLGCCFESEVPELVYEYIPNGTLFEHIHKTFSRLTLEHRLRIAAEAASALSYLHSAASIPIIHRDVKSANILLDANYMAKMADFGASRLVPFDQTQVTTLVQGTLGYLDPEYFHTGQLNEKSDVYSFGVVLAELLTGKMPICLERSPGEQNLATYFLVSMKENRLYQILEPRVVNEGTLEQLQAIAELVKRCLYVKSEERPTMKEVAMELESFRKYRKDPWVNQQSHEESESLLSDKAPTDLYALSIGPSTGDISGQYSFGTSTTFLLN</sequence>
<keyword evidence="2" id="KW-1185">Reference proteome</keyword>
<gene>
    <name evidence="1" type="ORF">RHMOL_Rhmol04G0093800</name>
</gene>